<dbReference type="Gene3D" id="1.20.1070.10">
    <property type="entry name" value="Rhodopsin 7-helix transmembrane proteins"/>
    <property type="match status" value="2"/>
</dbReference>
<evidence type="ECO:0000256" key="1">
    <source>
        <dbReference type="ARBA" id="ARBA00004141"/>
    </source>
</evidence>
<feature type="transmembrane region" description="Helical" evidence="10">
    <location>
        <begin position="22"/>
        <end position="43"/>
    </location>
</feature>
<feature type="domain" description="G-protein coupled receptors family 1 profile" evidence="11">
    <location>
        <begin position="372"/>
        <end position="626"/>
    </location>
</feature>
<comment type="subcellular location">
    <subcellularLocation>
        <location evidence="1">Membrane</location>
        <topology evidence="1">Multi-pass membrane protein</topology>
    </subcellularLocation>
</comment>
<evidence type="ECO:0000256" key="6">
    <source>
        <dbReference type="ARBA" id="ARBA00023136"/>
    </source>
</evidence>
<evidence type="ECO:0000256" key="5">
    <source>
        <dbReference type="ARBA" id="ARBA00023040"/>
    </source>
</evidence>
<dbReference type="AlphaFoldDB" id="A0AAU9XMN4"/>
<dbReference type="EMBL" id="CALNXJ010000048">
    <property type="protein sequence ID" value="CAH3151101.1"/>
    <property type="molecule type" value="Genomic_DNA"/>
</dbReference>
<keyword evidence="4 10" id="KW-1133">Transmembrane helix</keyword>
<feature type="transmembrane region" description="Helical" evidence="10">
    <location>
        <begin position="429"/>
        <end position="451"/>
    </location>
</feature>
<feature type="transmembrane region" description="Helical" evidence="10">
    <location>
        <begin position="472"/>
        <end position="493"/>
    </location>
</feature>
<evidence type="ECO:0000256" key="4">
    <source>
        <dbReference type="ARBA" id="ARBA00022989"/>
    </source>
</evidence>
<dbReference type="InterPro" id="IPR017452">
    <property type="entry name" value="GPCR_Rhodpsn_7TM"/>
</dbReference>
<feature type="transmembrane region" description="Helical" evidence="10">
    <location>
        <begin position="608"/>
        <end position="628"/>
    </location>
</feature>
<dbReference type="InterPro" id="IPR000611">
    <property type="entry name" value="NPY_rcpt"/>
</dbReference>
<keyword evidence="3 9" id="KW-0812">Transmembrane</keyword>
<protein>
    <recommendedName>
        <fullName evidence="11">G-protein coupled receptors family 1 profile domain-containing protein</fullName>
    </recommendedName>
</protein>
<comment type="caution">
    <text evidence="12">The sequence shown here is derived from an EMBL/GenBank/DDBJ whole genome shotgun (WGS) entry which is preliminary data.</text>
</comment>
<keyword evidence="7 9" id="KW-0675">Receptor</keyword>
<dbReference type="CDD" id="cd00637">
    <property type="entry name" value="7tm_classA_rhodopsin-like"/>
    <property type="match status" value="2"/>
</dbReference>
<feature type="transmembrane region" description="Helical" evidence="10">
    <location>
        <begin position="134"/>
        <end position="155"/>
    </location>
</feature>
<keyword evidence="8 9" id="KW-0807">Transducer</keyword>
<feature type="non-terminal residue" evidence="12">
    <location>
        <position position="640"/>
    </location>
</feature>
<evidence type="ECO:0000259" key="11">
    <source>
        <dbReference type="PROSITE" id="PS50262"/>
    </source>
</evidence>
<sequence length="640" mass="72648">MTSKLSLELATREEVLVWTETVLFAFTNVVAVYGNLLTFYAVYRNHMLRTVTNMFVIALAISDILMCTCCMPFTVVALFHGQWIFGKSYCLFQGFAVLTLAMVSIVTMGVIAVNRFFCVVKPEKYLFVFKKQRALIYIVIVWCLAFAGSALPFSFEGKNSFKFQPGKTMCSYTFERNMAYTVTIACLYIAAPLTIIVVCYVKVFRSVSRLNRVFCPGVNPSQLRANVEEAKVTKTLVVVLFGFACCWLPIFVMDILDAVRGELAIPRQVYLTNGFLIYLSSTINPVIYGIMNRQFRREYKALFDGNRTKWSPIRSVIKQVISKIGRLRSRSGICHEYDYIHKLSLELATREEALVWTETVLFAFTNVVAVFGNLLTFYAVYRNHRLRTIPNMFVIALAVSDILMCTCCMPFTVVALFHGRWIFGESYCLFQGFAVLTFGIVAMVTMGVIAVNRFFCVVKPDKYLLLFKKQRALIYIVIVWYLAFAGSVPPFIFEGKNSFKFQPGKAMCLYTFESNMAYTVTIECVYIAAPLTTIGVCYVKVFRSVSRSNRVFCPGVNPSELRANVEEAKVTKTLVAVLLGFACCWLPISVVDNVDAARGEPAIPRQVYLTYAFLIYLSSAINPFIYGIMNRQFRREFKAL</sequence>
<dbReference type="Proteomes" id="UP001159428">
    <property type="component" value="Unassembled WGS sequence"/>
</dbReference>
<dbReference type="SMART" id="SM01381">
    <property type="entry name" value="7TM_GPCR_Srsx"/>
    <property type="match status" value="1"/>
</dbReference>
<dbReference type="PRINTS" id="PR00237">
    <property type="entry name" value="GPCRRHODOPSN"/>
</dbReference>
<dbReference type="PANTHER" id="PTHR24240">
    <property type="entry name" value="OPSIN"/>
    <property type="match status" value="1"/>
</dbReference>
<evidence type="ECO:0000256" key="2">
    <source>
        <dbReference type="ARBA" id="ARBA00010663"/>
    </source>
</evidence>
<proteinExistence type="inferred from homology"/>
<feature type="transmembrane region" description="Helical" evidence="10">
    <location>
        <begin position="91"/>
        <end position="113"/>
    </location>
</feature>
<feature type="transmembrane region" description="Helical" evidence="10">
    <location>
        <begin position="516"/>
        <end position="539"/>
    </location>
</feature>
<dbReference type="Pfam" id="PF00001">
    <property type="entry name" value="7tm_1"/>
    <property type="match status" value="2"/>
</dbReference>
<evidence type="ECO:0000256" key="3">
    <source>
        <dbReference type="ARBA" id="ARBA00022692"/>
    </source>
</evidence>
<evidence type="ECO:0000256" key="8">
    <source>
        <dbReference type="ARBA" id="ARBA00023224"/>
    </source>
</evidence>
<dbReference type="PROSITE" id="PS00237">
    <property type="entry name" value="G_PROTEIN_RECEP_F1_1"/>
    <property type="match status" value="2"/>
</dbReference>
<keyword evidence="5 9" id="KW-0297">G-protein coupled receptor</keyword>
<feature type="transmembrane region" description="Helical" evidence="10">
    <location>
        <begin position="570"/>
        <end position="588"/>
    </location>
</feature>
<feature type="transmembrane region" description="Helical" evidence="10">
    <location>
        <begin position="178"/>
        <end position="201"/>
    </location>
</feature>
<dbReference type="InterPro" id="IPR000276">
    <property type="entry name" value="GPCR_Rhodpsn"/>
</dbReference>
<accession>A0AAU9XMN4</accession>
<evidence type="ECO:0000313" key="12">
    <source>
        <dbReference type="EMBL" id="CAH3151101.1"/>
    </source>
</evidence>
<dbReference type="GO" id="GO:0016020">
    <property type="term" value="C:membrane"/>
    <property type="evidence" value="ECO:0007669"/>
    <property type="project" value="UniProtKB-SubCell"/>
</dbReference>
<feature type="domain" description="G-protein coupled receptors family 1 profile" evidence="11">
    <location>
        <begin position="34"/>
        <end position="288"/>
    </location>
</feature>
<gene>
    <name evidence="12" type="ORF">PMEA_00025110</name>
</gene>
<organism evidence="12 13">
    <name type="scientific">Pocillopora meandrina</name>
    <dbReference type="NCBI Taxonomy" id="46732"/>
    <lineage>
        <taxon>Eukaryota</taxon>
        <taxon>Metazoa</taxon>
        <taxon>Cnidaria</taxon>
        <taxon>Anthozoa</taxon>
        <taxon>Hexacorallia</taxon>
        <taxon>Scleractinia</taxon>
        <taxon>Astrocoeniina</taxon>
        <taxon>Pocilloporidae</taxon>
        <taxon>Pocillopora</taxon>
    </lineage>
</organism>
<feature type="transmembrane region" description="Helical" evidence="10">
    <location>
        <begin position="393"/>
        <end position="417"/>
    </location>
</feature>
<dbReference type="PROSITE" id="PS50262">
    <property type="entry name" value="G_PROTEIN_RECEP_F1_2"/>
    <property type="match status" value="2"/>
</dbReference>
<dbReference type="InterPro" id="IPR050125">
    <property type="entry name" value="GPCR_opsins"/>
</dbReference>
<dbReference type="PRINTS" id="PR01012">
    <property type="entry name" value="NRPEPTIDEYR"/>
</dbReference>
<keyword evidence="6 10" id="KW-0472">Membrane</keyword>
<comment type="similarity">
    <text evidence="2 9">Belongs to the G-protein coupled receptor 1 family.</text>
</comment>
<keyword evidence="13" id="KW-1185">Reference proteome</keyword>
<evidence type="ECO:0000256" key="7">
    <source>
        <dbReference type="ARBA" id="ARBA00023170"/>
    </source>
</evidence>
<dbReference type="SUPFAM" id="SSF81321">
    <property type="entry name" value="Family A G protein-coupled receptor-like"/>
    <property type="match status" value="2"/>
</dbReference>
<name>A0AAU9XMN4_9CNID</name>
<evidence type="ECO:0000313" key="13">
    <source>
        <dbReference type="Proteomes" id="UP001159428"/>
    </source>
</evidence>
<dbReference type="GO" id="GO:0004983">
    <property type="term" value="F:neuropeptide Y receptor activity"/>
    <property type="evidence" value="ECO:0007669"/>
    <property type="project" value="InterPro"/>
</dbReference>
<reference evidence="12 13" key="1">
    <citation type="submission" date="2022-05" db="EMBL/GenBank/DDBJ databases">
        <authorList>
            <consortium name="Genoscope - CEA"/>
            <person name="William W."/>
        </authorList>
    </citation>
    <scope>NUCLEOTIDE SEQUENCE [LARGE SCALE GENOMIC DNA]</scope>
</reference>
<feature type="transmembrane region" description="Helical" evidence="10">
    <location>
        <begin position="236"/>
        <end position="256"/>
    </location>
</feature>
<feature type="transmembrane region" description="Helical" evidence="10">
    <location>
        <begin position="55"/>
        <end position="79"/>
    </location>
</feature>
<evidence type="ECO:0000256" key="10">
    <source>
        <dbReference type="SAM" id="Phobius"/>
    </source>
</evidence>
<evidence type="ECO:0000256" key="9">
    <source>
        <dbReference type="RuleBase" id="RU000688"/>
    </source>
</evidence>